<dbReference type="InterPro" id="IPR036866">
    <property type="entry name" value="RibonucZ/Hydroxyglut_hydro"/>
</dbReference>
<feature type="transmembrane region" description="Helical" evidence="1">
    <location>
        <begin position="12"/>
        <end position="32"/>
    </location>
</feature>
<evidence type="ECO:0000313" key="3">
    <source>
        <dbReference type="Proteomes" id="UP000663088"/>
    </source>
</evidence>
<dbReference type="PANTHER" id="PTHR39189">
    <property type="entry name" value="UPF0173 METAL-DEPENDENT HYDROLASE YTKL"/>
    <property type="match status" value="1"/>
</dbReference>
<dbReference type="Proteomes" id="UP000663088">
    <property type="component" value="Chromosome"/>
</dbReference>
<accession>A0ABX7PX53</accession>
<keyword evidence="1" id="KW-1133">Transmembrane helix</keyword>
<evidence type="ECO:0000256" key="1">
    <source>
        <dbReference type="SAM" id="Phobius"/>
    </source>
</evidence>
<dbReference type="Gene3D" id="3.60.15.10">
    <property type="entry name" value="Ribonuclease Z/Hydroxyacylglutathione hydrolase-like"/>
    <property type="match status" value="1"/>
</dbReference>
<dbReference type="RefSeq" id="WP_206847697.1">
    <property type="nucleotide sequence ID" value="NZ_CP065956.1"/>
</dbReference>
<protein>
    <submittedName>
        <fullName evidence="2">MBL fold metallo-hydrolase</fullName>
    </submittedName>
</protein>
<dbReference type="SUPFAM" id="SSF56281">
    <property type="entry name" value="Metallo-hydrolase/oxidoreductase"/>
    <property type="match status" value="1"/>
</dbReference>
<dbReference type="Pfam" id="PF13483">
    <property type="entry name" value="Lactamase_B_3"/>
    <property type="match status" value="1"/>
</dbReference>
<dbReference type="EMBL" id="CP065956">
    <property type="protein sequence ID" value="QSR87248.1"/>
    <property type="molecule type" value="Genomic_DNA"/>
</dbReference>
<name>A0ABX7PX53_9BACT</name>
<proteinExistence type="predicted"/>
<keyword evidence="1" id="KW-0812">Transmembrane</keyword>
<evidence type="ECO:0000313" key="2">
    <source>
        <dbReference type="EMBL" id="QSR87248.1"/>
    </source>
</evidence>
<organism evidence="2 3">
    <name type="scientific">Candidatus Methylacidiphilum infernorum</name>
    <dbReference type="NCBI Taxonomy" id="511746"/>
    <lineage>
        <taxon>Bacteria</taxon>
        <taxon>Pseudomonadati</taxon>
        <taxon>Verrucomicrobiota</taxon>
        <taxon>Methylacidiphilae</taxon>
        <taxon>Methylacidiphilales</taxon>
        <taxon>Methylacidiphilaceae</taxon>
        <taxon>Methylacidiphilum (ex Ratnadevi et al. 2023)</taxon>
    </lineage>
</organism>
<reference evidence="2 3" key="1">
    <citation type="submission" date="2020-12" db="EMBL/GenBank/DDBJ databases">
        <authorList>
            <person name="Awala S.I."/>
            <person name="Gwak J.-H."/>
            <person name="Kim S.-J."/>
            <person name="Rhee S.-K."/>
        </authorList>
    </citation>
    <scope>NUCLEOTIDE SEQUENCE [LARGE SCALE GENOMIC DNA]</scope>
    <source>
        <strain evidence="2 3">IT5</strain>
    </source>
</reference>
<keyword evidence="1" id="KW-0472">Membrane</keyword>
<gene>
    <name evidence="2" type="ORF">EM20IM_02630</name>
</gene>
<sequence>MKGRVGEIIFFSLFRTFFLYFVFLPLFSLSFFPPCWGETERQVLIRWYGHAFVYLISSTGVRVAIDPYGDETVKYKFPDHLQADVVLISSEAEDRSAGEKLYGTPQIFRSITAVGPNNARGHIFKGIQTFRDKSQGSLHGKNTAFVFKLDHITFAHLGDLAHTLTKDQLAEFGKVDVLFLPIGNEMLSNDDLDKITSDLGARLIIPIAFKTSLSGDLDIRPLDKYLEGKHNVKMIDSSELLIGQSDLPSEPWIYVLKEP</sequence>
<dbReference type="PANTHER" id="PTHR39189:SF1">
    <property type="entry name" value="UPF0173 METAL-DEPENDENT HYDROLASE YTKL"/>
    <property type="match status" value="1"/>
</dbReference>
<keyword evidence="3" id="KW-1185">Reference proteome</keyword>